<name>A0A699WPE0_TANCI</name>
<gene>
    <name evidence="2" type="ORF">Tci_921571</name>
</gene>
<comment type="caution">
    <text evidence="2">The sequence shown here is derived from an EMBL/GenBank/DDBJ whole genome shotgun (WGS) entry which is preliminary data.</text>
</comment>
<dbReference type="EMBL" id="BKCJ011744439">
    <property type="protein sequence ID" value="GFD49602.1"/>
    <property type="molecule type" value="Genomic_DNA"/>
</dbReference>
<evidence type="ECO:0000256" key="1">
    <source>
        <dbReference type="SAM" id="MobiDB-lite"/>
    </source>
</evidence>
<reference evidence="2" key="1">
    <citation type="journal article" date="2019" name="Sci. Rep.">
        <title>Draft genome of Tanacetum cinerariifolium, the natural source of mosquito coil.</title>
        <authorList>
            <person name="Yamashiro T."/>
            <person name="Shiraishi A."/>
            <person name="Satake H."/>
            <person name="Nakayama K."/>
        </authorList>
    </citation>
    <scope>NUCLEOTIDE SEQUENCE</scope>
</reference>
<organism evidence="2">
    <name type="scientific">Tanacetum cinerariifolium</name>
    <name type="common">Dalmatian daisy</name>
    <name type="synonym">Chrysanthemum cinerariifolium</name>
    <dbReference type="NCBI Taxonomy" id="118510"/>
    <lineage>
        <taxon>Eukaryota</taxon>
        <taxon>Viridiplantae</taxon>
        <taxon>Streptophyta</taxon>
        <taxon>Embryophyta</taxon>
        <taxon>Tracheophyta</taxon>
        <taxon>Spermatophyta</taxon>
        <taxon>Magnoliopsida</taxon>
        <taxon>eudicotyledons</taxon>
        <taxon>Gunneridae</taxon>
        <taxon>Pentapetalae</taxon>
        <taxon>asterids</taxon>
        <taxon>campanulids</taxon>
        <taxon>Asterales</taxon>
        <taxon>Asteraceae</taxon>
        <taxon>Asteroideae</taxon>
        <taxon>Anthemideae</taxon>
        <taxon>Anthemidinae</taxon>
        <taxon>Tanacetum</taxon>
    </lineage>
</organism>
<feature type="non-terminal residue" evidence="2">
    <location>
        <position position="1"/>
    </location>
</feature>
<sequence length="122" mass="13131">SLVVDTTLLPTPRRSQGWWNVITTPFVTTPLTGTWPKDDQHIPRTPDVPTLPLQYSQSKKALSVVPADKWAEEGKSAMIDRTMPSKGMIPVVVPAPVSEGTASLHASPMTVASEMPADATRG</sequence>
<dbReference type="AlphaFoldDB" id="A0A699WPE0"/>
<evidence type="ECO:0000313" key="2">
    <source>
        <dbReference type="EMBL" id="GFD49602.1"/>
    </source>
</evidence>
<proteinExistence type="predicted"/>
<feature type="region of interest" description="Disordered" evidence="1">
    <location>
        <begin position="101"/>
        <end position="122"/>
    </location>
</feature>
<feature type="non-terminal residue" evidence="2">
    <location>
        <position position="122"/>
    </location>
</feature>
<protein>
    <submittedName>
        <fullName evidence="2">Uncharacterized protein</fullName>
    </submittedName>
</protein>
<accession>A0A699WPE0</accession>